<protein>
    <submittedName>
        <fullName evidence="1">Uncharacterized protein</fullName>
    </submittedName>
</protein>
<name>A0A5C2S059_9APHY</name>
<organism evidence="1 2">
    <name type="scientific">Lentinus tigrinus ALCF2SS1-6</name>
    <dbReference type="NCBI Taxonomy" id="1328759"/>
    <lineage>
        <taxon>Eukaryota</taxon>
        <taxon>Fungi</taxon>
        <taxon>Dikarya</taxon>
        <taxon>Basidiomycota</taxon>
        <taxon>Agaricomycotina</taxon>
        <taxon>Agaricomycetes</taxon>
        <taxon>Polyporales</taxon>
        <taxon>Polyporaceae</taxon>
        <taxon>Lentinus</taxon>
    </lineage>
</organism>
<reference evidence="1" key="1">
    <citation type="journal article" date="2018" name="Genome Biol. Evol.">
        <title>Genomics and development of Lentinus tigrinus, a white-rot wood-decaying mushroom with dimorphic fruiting bodies.</title>
        <authorList>
            <person name="Wu B."/>
            <person name="Xu Z."/>
            <person name="Knudson A."/>
            <person name="Carlson A."/>
            <person name="Chen N."/>
            <person name="Kovaka S."/>
            <person name="LaButti K."/>
            <person name="Lipzen A."/>
            <person name="Pennachio C."/>
            <person name="Riley R."/>
            <person name="Schakwitz W."/>
            <person name="Umezawa K."/>
            <person name="Ohm R.A."/>
            <person name="Grigoriev I.V."/>
            <person name="Nagy L.G."/>
            <person name="Gibbons J."/>
            <person name="Hibbett D."/>
        </authorList>
    </citation>
    <scope>NUCLEOTIDE SEQUENCE [LARGE SCALE GENOMIC DNA]</scope>
    <source>
        <strain evidence="1">ALCF2SS1-6</strain>
    </source>
</reference>
<accession>A0A5C2S059</accession>
<keyword evidence="2" id="KW-1185">Reference proteome</keyword>
<dbReference type="AlphaFoldDB" id="A0A5C2S059"/>
<evidence type="ECO:0000313" key="1">
    <source>
        <dbReference type="EMBL" id="RPD56753.1"/>
    </source>
</evidence>
<dbReference type="Proteomes" id="UP000313359">
    <property type="component" value="Unassembled WGS sequence"/>
</dbReference>
<sequence length="182" mass="20174">MSHHALSPIINLQRPLSQNEASFATALTPSIMSLSTSRLPSSSSSLQHASQTSAFRARGQATAHLRLLFPALRSISLRATDATVHRRLHTSDHTRLRQPLEIANARGNYLLPYILHTIVTFHNALRFNPVMQPLVWAANALCIVLCKPTPRLPDRFLAANEAGMASLVLSFPRIFRSRRGNP</sequence>
<dbReference type="EMBL" id="ML122286">
    <property type="protein sequence ID" value="RPD56753.1"/>
    <property type="molecule type" value="Genomic_DNA"/>
</dbReference>
<gene>
    <name evidence="1" type="ORF">L227DRAFT_251826</name>
</gene>
<evidence type="ECO:0000313" key="2">
    <source>
        <dbReference type="Proteomes" id="UP000313359"/>
    </source>
</evidence>
<proteinExistence type="predicted"/>